<gene>
    <name evidence="1" type="ORF">B7C42_07645</name>
</gene>
<dbReference type="AlphaFoldDB" id="A0A231GUK7"/>
<accession>A0A231GUK7</accession>
<comment type="caution">
    <text evidence="1">The sequence shown here is derived from an EMBL/GenBank/DDBJ whole genome shotgun (WGS) entry which is preliminary data.</text>
</comment>
<organism evidence="1 2">
    <name type="scientific">Nocardia cerradoensis</name>
    <dbReference type="NCBI Taxonomy" id="85688"/>
    <lineage>
        <taxon>Bacteria</taxon>
        <taxon>Bacillati</taxon>
        <taxon>Actinomycetota</taxon>
        <taxon>Actinomycetes</taxon>
        <taxon>Mycobacteriales</taxon>
        <taxon>Nocardiaceae</taxon>
        <taxon>Nocardia</taxon>
    </lineage>
</organism>
<dbReference type="EMBL" id="NGAF01000035">
    <property type="protein sequence ID" value="OXR40307.1"/>
    <property type="molecule type" value="Genomic_DNA"/>
</dbReference>
<keyword evidence="2" id="KW-1185">Reference proteome</keyword>
<reference evidence="1 2" key="1">
    <citation type="submission" date="2017-07" db="EMBL/GenBank/DDBJ databases">
        <title>First draft Genome Sequence of Nocardia cerradoensis isolated from human infection.</title>
        <authorList>
            <person name="Carrasco G."/>
        </authorList>
    </citation>
    <scope>NUCLEOTIDE SEQUENCE [LARGE SCALE GENOMIC DNA]</scope>
    <source>
        <strain evidence="1 2">CNM20130759</strain>
    </source>
</reference>
<evidence type="ECO:0000313" key="1">
    <source>
        <dbReference type="EMBL" id="OXR40307.1"/>
    </source>
</evidence>
<evidence type="ECO:0000313" key="2">
    <source>
        <dbReference type="Proteomes" id="UP000215506"/>
    </source>
</evidence>
<sequence length="58" mass="6168">MPLCLPVAAILAFDKLAAGFLTGTLADDSVLVIDLDADSRMVQRPVTPQSAPRTWTPT</sequence>
<protein>
    <submittedName>
        <fullName evidence="1">Uncharacterized protein</fullName>
    </submittedName>
</protein>
<name>A0A231GUK7_9NOCA</name>
<proteinExistence type="predicted"/>
<dbReference type="Proteomes" id="UP000215506">
    <property type="component" value="Unassembled WGS sequence"/>
</dbReference>
<dbReference type="RefSeq" id="WP_189595126.1">
    <property type="nucleotide sequence ID" value="NZ_NGAF01000035.1"/>
</dbReference>